<feature type="transmembrane region" description="Helical" evidence="2">
    <location>
        <begin position="190"/>
        <end position="207"/>
    </location>
</feature>
<feature type="transmembrane region" description="Helical" evidence="2">
    <location>
        <begin position="244"/>
        <end position="268"/>
    </location>
</feature>
<reference evidence="3 4" key="1">
    <citation type="submission" date="2019-12" db="EMBL/GenBank/DDBJ databases">
        <title>Sporaefaciens musculi gen. nov., sp. nov., a novel bacterium isolated from the caecum of an obese mouse.</title>
        <authorList>
            <person name="Rasmussen T.S."/>
            <person name="Streidl T."/>
            <person name="Hitch T.C.A."/>
            <person name="Wortmann E."/>
            <person name="Deptula P."/>
            <person name="Hansen M."/>
            <person name="Nielsen D.S."/>
            <person name="Clavel T."/>
            <person name="Vogensen F.K."/>
        </authorList>
    </citation>
    <scope>NUCLEOTIDE SEQUENCE [LARGE SCALE GENOMIC DNA]</scope>
    <source>
        <strain evidence="3 4">WCA-9-b2</strain>
    </source>
</reference>
<feature type="transmembrane region" description="Helical" evidence="2">
    <location>
        <begin position="219"/>
        <end position="238"/>
    </location>
</feature>
<feature type="transmembrane region" description="Helical" evidence="2">
    <location>
        <begin position="86"/>
        <end position="104"/>
    </location>
</feature>
<keyword evidence="4" id="KW-1185">Reference proteome</keyword>
<dbReference type="AlphaFoldDB" id="A0A7X3SK43"/>
<keyword evidence="2" id="KW-0472">Membrane</keyword>
<name>A0A7X3SK43_9FIRM</name>
<evidence type="ECO:0000313" key="4">
    <source>
        <dbReference type="Proteomes" id="UP000460412"/>
    </source>
</evidence>
<feature type="compositionally biased region" description="Basic residues" evidence="1">
    <location>
        <begin position="333"/>
        <end position="345"/>
    </location>
</feature>
<dbReference type="RefSeq" id="WP_159752041.1">
    <property type="nucleotide sequence ID" value="NZ_CASSPE010000040.1"/>
</dbReference>
<accession>A0A7X3SK43</accession>
<keyword evidence="2" id="KW-1133">Transmembrane helix</keyword>
<feature type="transmembrane region" description="Helical" evidence="2">
    <location>
        <begin position="52"/>
        <end position="79"/>
    </location>
</feature>
<evidence type="ECO:0000313" key="3">
    <source>
        <dbReference type="EMBL" id="MXP77006.1"/>
    </source>
</evidence>
<feature type="region of interest" description="Disordered" evidence="1">
    <location>
        <begin position="316"/>
        <end position="353"/>
    </location>
</feature>
<feature type="transmembrane region" description="Helical" evidence="2">
    <location>
        <begin position="21"/>
        <end position="40"/>
    </location>
</feature>
<dbReference type="Proteomes" id="UP000460412">
    <property type="component" value="Unassembled WGS sequence"/>
</dbReference>
<gene>
    <name evidence="3" type="ORF">GN277_16930</name>
</gene>
<protein>
    <submittedName>
        <fullName evidence="3">Uncharacterized protein</fullName>
    </submittedName>
</protein>
<evidence type="ECO:0000256" key="2">
    <source>
        <dbReference type="SAM" id="Phobius"/>
    </source>
</evidence>
<feature type="transmembrane region" description="Helical" evidence="2">
    <location>
        <begin position="110"/>
        <end position="129"/>
    </location>
</feature>
<organism evidence="3 4">
    <name type="scientific">Sporofaciens musculi</name>
    <dbReference type="NCBI Taxonomy" id="2681861"/>
    <lineage>
        <taxon>Bacteria</taxon>
        <taxon>Bacillati</taxon>
        <taxon>Bacillota</taxon>
        <taxon>Clostridia</taxon>
        <taxon>Lachnospirales</taxon>
        <taxon>Lachnospiraceae</taxon>
        <taxon>Sporofaciens</taxon>
    </lineage>
</organism>
<keyword evidence="2" id="KW-0812">Transmembrane</keyword>
<evidence type="ECO:0000256" key="1">
    <source>
        <dbReference type="SAM" id="MobiDB-lite"/>
    </source>
</evidence>
<dbReference type="EMBL" id="WUQX01000001">
    <property type="protein sequence ID" value="MXP77006.1"/>
    <property type="molecule type" value="Genomic_DNA"/>
</dbReference>
<proteinExistence type="predicted"/>
<comment type="caution">
    <text evidence="3">The sequence shown here is derived from an EMBL/GenBank/DDBJ whole genome shotgun (WGS) entry which is preliminary data.</text>
</comment>
<sequence>MDSIYVLRGRIEELYARNSKVYDKAIQFILAVSTFILINRNVGFMKMAASPVAAIALAVICTFLPLGATVVAATALILLHMYSVSLGILGVTAVLFLVMYIFYLRLAPKMALVVVLTPLAFFLHIPYVIPVACGLAAAPGSMVAAICGTLVYYMMDYVKKAAANLDDSGVKGMLTQATDYLGKVFQNKEMWVMLGAFLICFFIVYAIHRASMDHAWKIAIVVGIIANLVVVVAGDIVLGVHTSYGMLVGGSVASLVIGLILEVFYFSVDYSRSEKLQFEDDEYYYYVKAVPKLSVATPEKMVKRINERQETEIIDTESVRKKSGTASGGVGKNGKRPMPKKGQSVKKHDMKEVDKMLLTQSLRKDLNMRK</sequence>